<dbReference type="InterPro" id="IPR008407">
    <property type="entry name" value="Brnchd-chn_aa_trnsp_AzlD"/>
</dbReference>
<sequence>MINPYILTAIVAAMLVTWIPRVFPYFLVRFASLPNKVVAFLGYLPLTIIFALVLSSIFTEKTGSLPQLKWIEAVAVLPTFLVVLRSKNVMLAVVTGVLCVAVLRLFI</sequence>
<reference evidence="2 3" key="1">
    <citation type="submission" date="2018-06" db="EMBL/GenBank/DDBJ databases">
        <authorList>
            <consortium name="Pathogen Informatics"/>
            <person name="Doyle S."/>
        </authorList>
    </citation>
    <scope>NUCLEOTIDE SEQUENCE [LARGE SCALE GENOMIC DNA]</scope>
    <source>
        <strain evidence="2 3">NCTC12278</strain>
    </source>
</reference>
<evidence type="ECO:0000256" key="1">
    <source>
        <dbReference type="SAM" id="Phobius"/>
    </source>
</evidence>
<feature type="transmembrane region" description="Helical" evidence="1">
    <location>
        <begin position="40"/>
        <end position="58"/>
    </location>
</feature>
<dbReference type="KEGG" id="sfer:NCTC12278_01667"/>
<keyword evidence="1" id="KW-0472">Membrane</keyword>
<name>A0A2X3VI82_9STRE</name>
<proteinExistence type="predicted"/>
<dbReference type="OrthoDB" id="7870017at2"/>
<accession>A0A2X3VI82</accession>
<keyword evidence="1" id="KW-1133">Transmembrane helix</keyword>
<dbReference type="Proteomes" id="UP000249495">
    <property type="component" value="Chromosome 1"/>
</dbReference>
<feature type="transmembrane region" description="Helical" evidence="1">
    <location>
        <begin position="89"/>
        <end position="106"/>
    </location>
</feature>
<feature type="transmembrane region" description="Helical" evidence="1">
    <location>
        <begin position="6"/>
        <end position="28"/>
    </location>
</feature>
<evidence type="ECO:0000313" key="2">
    <source>
        <dbReference type="EMBL" id="SQF41070.1"/>
    </source>
</evidence>
<organism evidence="2 3">
    <name type="scientific">Streptococcus ferus</name>
    <dbReference type="NCBI Taxonomy" id="1345"/>
    <lineage>
        <taxon>Bacteria</taxon>
        <taxon>Bacillati</taxon>
        <taxon>Bacillota</taxon>
        <taxon>Bacilli</taxon>
        <taxon>Lactobacillales</taxon>
        <taxon>Streptococcaceae</taxon>
        <taxon>Streptococcus</taxon>
    </lineage>
</organism>
<dbReference type="RefSeq" id="WP_018030658.1">
    <property type="nucleotide sequence ID" value="NZ_JBGXSR010000007.1"/>
</dbReference>
<dbReference type="EMBL" id="LS483343">
    <property type="protein sequence ID" value="SQF41070.1"/>
    <property type="molecule type" value="Genomic_DNA"/>
</dbReference>
<keyword evidence="1" id="KW-0812">Transmembrane</keyword>
<protein>
    <submittedName>
        <fullName evidence="2">Branched-chain amino acid transport</fullName>
    </submittedName>
</protein>
<keyword evidence="3" id="KW-1185">Reference proteome</keyword>
<dbReference type="STRING" id="1123303.GCA_000372425_01337"/>
<dbReference type="AlphaFoldDB" id="A0A2X3VI82"/>
<dbReference type="Pfam" id="PF05437">
    <property type="entry name" value="AzlD"/>
    <property type="match status" value="1"/>
</dbReference>
<gene>
    <name evidence="2" type="ORF">NCTC12278_01667</name>
</gene>
<evidence type="ECO:0000313" key="3">
    <source>
        <dbReference type="Proteomes" id="UP000249495"/>
    </source>
</evidence>